<feature type="transmembrane region" description="Helical" evidence="1">
    <location>
        <begin position="21"/>
        <end position="40"/>
    </location>
</feature>
<organism evidence="2 3">
    <name type="scientific">Bhargavaea beijingensis</name>
    <dbReference type="NCBI Taxonomy" id="426756"/>
    <lineage>
        <taxon>Bacteria</taxon>
        <taxon>Bacillati</taxon>
        <taxon>Bacillota</taxon>
        <taxon>Bacilli</taxon>
        <taxon>Bacillales</taxon>
        <taxon>Caryophanaceae</taxon>
        <taxon>Bhargavaea</taxon>
    </lineage>
</organism>
<feature type="transmembrane region" description="Helical" evidence="1">
    <location>
        <begin position="106"/>
        <end position="128"/>
    </location>
</feature>
<evidence type="ECO:0000313" key="2">
    <source>
        <dbReference type="EMBL" id="RSK30075.1"/>
    </source>
</evidence>
<feature type="transmembrane region" description="Helical" evidence="1">
    <location>
        <begin position="189"/>
        <end position="218"/>
    </location>
</feature>
<gene>
    <name evidence="2" type="ORF">EJA12_10215</name>
</gene>
<evidence type="ECO:0000256" key="1">
    <source>
        <dbReference type="SAM" id="Phobius"/>
    </source>
</evidence>
<name>A0ABX9ZBH1_9BACL</name>
<protein>
    <recommendedName>
        <fullName evidence="4">ABC-2 type transport system permease protein</fullName>
    </recommendedName>
</protein>
<evidence type="ECO:0008006" key="4">
    <source>
        <dbReference type="Google" id="ProtNLM"/>
    </source>
</evidence>
<comment type="caution">
    <text evidence="2">The sequence shown here is derived from an EMBL/GenBank/DDBJ whole genome shotgun (WGS) entry which is preliminary data.</text>
</comment>
<keyword evidence="1" id="KW-0812">Transmembrane</keyword>
<proteinExistence type="predicted"/>
<dbReference type="RefSeq" id="WP_148102493.1">
    <property type="nucleotide sequence ID" value="NZ_JAPDFN010000004.1"/>
</dbReference>
<keyword evidence="1" id="KW-1133">Transmembrane helix</keyword>
<sequence>MAVGEKLNIRDKIELLRTIGIRSALAAFGLIIVFTSNHLFDVLELSKNVNGYDHFVQVFGFLSISYSIVPIFLMVLLVYFSKMQIRPYISLRYGSTTAWVSSEMMLIGLLSVATVLAFVCICFLQSLLTLGFKGGWSEHAKNYYEYFEVFLNLHHPVQYIIVTVICTAFLLFVLGLIFFICFLKLRNIIASLVIVVLCWMFNNLVTIGKIGVLSPWLFTDHVDLFTYMYRHKISQSSFPYQIIIYWLVLTGVLIAICIRIAKTEDLIFGKENVHG</sequence>
<dbReference type="Proteomes" id="UP000272481">
    <property type="component" value="Unassembled WGS sequence"/>
</dbReference>
<keyword evidence="3" id="KW-1185">Reference proteome</keyword>
<feature type="transmembrane region" description="Helical" evidence="1">
    <location>
        <begin position="159"/>
        <end position="182"/>
    </location>
</feature>
<feature type="transmembrane region" description="Helical" evidence="1">
    <location>
        <begin position="238"/>
        <end position="261"/>
    </location>
</feature>
<dbReference type="EMBL" id="RWGW01000015">
    <property type="protein sequence ID" value="RSK30075.1"/>
    <property type="molecule type" value="Genomic_DNA"/>
</dbReference>
<evidence type="ECO:0000313" key="3">
    <source>
        <dbReference type="Proteomes" id="UP000272481"/>
    </source>
</evidence>
<accession>A0ABX9ZBH1</accession>
<reference evidence="2 3" key="1">
    <citation type="submission" date="2018-12" db="EMBL/GenBank/DDBJ databases">
        <title>Comparitive functional genomics of dry heat resistant strains isolated from the viking spacecraft.</title>
        <authorList>
            <person name="Seuylemezian A."/>
            <person name="Vaishampayan P."/>
        </authorList>
    </citation>
    <scope>NUCLEOTIDE SEQUENCE [LARGE SCALE GENOMIC DNA]</scope>
    <source>
        <strain evidence="2 3">M6-11</strain>
    </source>
</reference>
<keyword evidence="1" id="KW-0472">Membrane</keyword>
<feature type="transmembrane region" description="Helical" evidence="1">
    <location>
        <begin position="60"/>
        <end position="80"/>
    </location>
</feature>